<feature type="region of interest" description="Disordered" evidence="1">
    <location>
        <begin position="1"/>
        <end position="27"/>
    </location>
</feature>
<feature type="compositionally biased region" description="Basic and acidic residues" evidence="1">
    <location>
        <begin position="11"/>
        <end position="25"/>
    </location>
</feature>
<dbReference type="Proteomes" id="UP000005446">
    <property type="component" value="Unassembled WGS sequence"/>
</dbReference>
<dbReference type="OrthoDB" id="10429072at2759"/>
<evidence type="ECO:0000313" key="2">
    <source>
        <dbReference type="EMBL" id="EHL01803.1"/>
    </source>
</evidence>
<comment type="caution">
    <text evidence="2">The sequence shown here is derived from an EMBL/GenBank/DDBJ whole genome shotgun (WGS) entry which is preliminary data.</text>
</comment>
<organism evidence="2 3">
    <name type="scientific">Glarea lozoyensis (strain ATCC 74030 / MF5533)</name>
    <dbReference type="NCBI Taxonomy" id="1104152"/>
    <lineage>
        <taxon>Eukaryota</taxon>
        <taxon>Fungi</taxon>
        <taxon>Dikarya</taxon>
        <taxon>Ascomycota</taxon>
        <taxon>Pezizomycotina</taxon>
        <taxon>Leotiomycetes</taxon>
        <taxon>Helotiales</taxon>
        <taxon>Helotiaceae</taxon>
        <taxon>Glarea</taxon>
    </lineage>
</organism>
<evidence type="ECO:0000256" key="1">
    <source>
        <dbReference type="SAM" id="MobiDB-lite"/>
    </source>
</evidence>
<keyword evidence="3" id="KW-1185">Reference proteome</keyword>
<evidence type="ECO:0000313" key="3">
    <source>
        <dbReference type="Proteomes" id="UP000005446"/>
    </source>
</evidence>
<dbReference type="InParanoid" id="H0EI10"/>
<dbReference type="HOGENOM" id="CLU_2812605_0_0_1"/>
<accession>H0EI10</accession>
<gene>
    <name evidence="2" type="ORF">M7I_2155</name>
</gene>
<dbReference type="AlphaFoldDB" id="H0EI10"/>
<proteinExistence type="predicted"/>
<sequence length="67" mass="7255">MSSGSSSSADDLAKEHQSPDKEDSPLLKSTNSHIFLACITCERIVMLTGPRQEIVHEGDSQSTYNSS</sequence>
<name>H0EI10_GLAL7</name>
<reference evidence="2 3" key="1">
    <citation type="journal article" date="2012" name="Eukaryot. Cell">
        <title>Genome sequence of the fungus Glarea lozoyensis: the first genome sequence of a species from the Helotiaceae family.</title>
        <authorList>
            <person name="Youssar L."/>
            <person name="Gruening B.A."/>
            <person name="Erxleben A."/>
            <person name="Guenther S."/>
            <person name="Huettel W."/>
        </authorList>
    </citation>
    <scope>NUCLEOTIDE SEQUENCE [LARGE SCALE GENOMIC DNA]</scope>
    <source>
        <strain evidence="3">ATCC 74030 / MF5533</strain>
    </source>
</reference>
<dbReference type="EMBL" id="AGUE01000044">
    <property type="protein sequence ID" value="EHL01803.1"/>
    <property type="molecule type" value="Genomic_DNA"/>
</dbReference>
<protein>
    <submittedName>
        <fullName evidence="2">Uncharacterized protein</fullName>
    </submittedName>
</protein>